<sequence length="279" mass="32508">MVIKQLINNNIAISIDAQGDEIILIGKGLAFGKKKGDEIDDLKVEKRFYLEDKGLYSKFKKLLQEVSIDDINIADDIISLAKRKLKKDLNESIYISLPDHISLAISRTKNGLKAKNGLLWEIKKLYREEYEVAQIAVQMINEKFNIDLGEDEAGFIAFHFVNAELNSGMNTITKITRFIKEILSIVSYQLNMQIDEESLNAFRFITHLKFFAQRIFLEEQNDVMDDPFLYEVVKERYSKAFIITQKVKDHISKHYSYQLMDMEAIYLTVHIQRLLERKN</sequence>
<dbReference type="Gene3D" id="2.30.24.10">
    <property type="entry name" value="CAT RNA-binding domain"/>
    <property type="match status" value="1"/>
</dbReference>
<dbReference type="SMART" id="SM01061">
    <property type="entry name" value="CAT_RBD"/>
    <property type="match status" value="1"/>
</dbReference>
<dbReference type="InterPro" id="IPR036634">
    <property type="entry name" value="PRD_sf"/>
</dbReference>
<evidence type="ECO:0000259" key="2">
    <source>
        <dbReference type="PROSITE" id="PS51372"/>
    </source>
</evidence>
<keyword evidence="4" id="KW-1185">Reference proteome</keyword>
<dbReference type="InterPro" id="IPR036650">
    <property type="entry name" value="CAT_RNA-bd_dom_sf"/>
</dbReference>
<dbReference type="GO" id="GO:0006355">
    <property type="term" value="P:regulation of DNA-templated transcription"/>
    <property type="evidence" value="ECO:0007669"/>
    <property type="project" value="InterPro"/>
</dbReference>
<dbReference type="PANTHER" id="PTHR30185:SF15">
    <property type="entry name" value="CRYPTIC BETA-GLUCOSIDE BGL OPERON ANTITERMINATOR"/>
    <property type="match status" value="1"/>
</dbReference>
<dbReference type="SUPFAM" id="SSF63520">
    <property type="entry name" value="PTS-regulatory domain, PRD"/>
    <property type="match status" value="2"/>
</dbReference>
<dbReference type="Pfam" id="PF00874">
    <property type="entry name" value="PRD"/>
    <property type="match status" value="2"/>
</dbReference>
<dbReference type="RefSeq" id="WP_042217494.1">
    <property type="nucleotide sequence ID" value="NZ_CP009285.1"/>
</dbReference>
<keyword evidence="1" id="KW-0677">Repeat</keyword>
<dbReference type="NCBIfam" id="NF046042">
    <property type="entry name" value="LicT"/>
    <property type="match status" value="1"/>
</dbReference>
<feature type="domain" description="PRD" evidence="2">
    <location>
        <begin position="171"/>
        <end position="279"/>
    </location>
</feature>
<evidence type="ECO:0000313" key="4">
    <source>
        <dbReference type="Proteomes" id="UP000029518"/>
    </source>
</evidence>
<evidence type="ECO:0000313" key="3">
    <source>
        <dbReference type="EMBL" id="AIQ60859.1"/>
    </source>
</evidence>
<dbReference type="SUPFAM" id="SSF50151">
    <property type="entry name" value="SacY-like RNA-binding domain"/>
    <property type="match status" value="1"/>
</dbReference>
<dbReference type="Pfam" id="PF03123">
    <property type="entry name" value="CAT_RBD"/>
    <property type="match status" value="1"/>
</dbReference>
<protein>
    <submittedName>
        <fullName evidence="3">Transcription antiterminator LicT</fullName>
    </submittedName>
</protein>
<dbReference type="HOGENOM" id="CLU_078802_0_0_9"/>
<dbReference type="Gene3D" id="1.10.1790.10">
    <property type="entry name" value="PRD domain"/>
    <property type="match status" value="2"/>
</dbReference>
<proteinExistence type="predicted"/>
<dbReference type="InterPro" id="IPR004341">
    <property type="entry name" value="CAT_RNA-bd_dom"/>
</dbReference>
<dbReference type="KEGG" id="pbd:PBOR_30960"/>
<name>A0A089MWT0_PAEBO</name>
<dbReference type="EMBL" id="CP009285">
    <property type="protein sequence ID" value="AIQ60859.1"/>
    <property type="molecule type" value="Genomic_DNA"/>
</dbReference>
<dbReference type="PROSITE" id="PS51372">
    <property type="entry name" value="PRD_2"/>
    <property type="match status" value="2"/>
</dbReference>
<accession>A0A089MWT0</accession>
<dbReference type="Proteomes" id="UP000029518">
    <property type="component" value="Chromosome"/>
</dbReference>
<dbReference type="InterPro" id="IPR050661">
    <property type="entry name" value="BglG_antiterminators"/>
</dbReference>
<dbReference type="AlphaFoldDB" id="A0A089MWT0"/>
<dbReference type="OrthoDB" id="9813552at2"/>
<organism evidence="3 4">
    <name type="scientific">Paenibacillus borealis</name>
    <dbReference type="NCBI Taxonomy" id="160799"/>
    <lineage>
        <taxon>Bacteria</taxon>
        <taxon>Bacillati</taxon>
        <taxon>Bacillota</taxon>
        <taxon>Bacilli</taxon>
        <taxon>Bacillales</taxon>
        <taxon>Paenibacillaceae</taxon>
        <taxon>Paenibacillus</taxon>
    </lineage>
</organism>
<gene>
    <name evidence="3" type="ORF">PBOR_30960</name>
</gene>
<feature type="domain" description="PRD" evidence="2">
    <location>
        <begin position="65"/>
        <end position="170"/>
    </location>
</feature>
<reference evidence="3" key="1">
    <citation type="submission" date="2014-08" db="EMBL/GenBank/DDBJ databases">
        <title>Comparative genomics of the Paenibacillus odorifer group.</title>
        <authorList>
            <person name="den Bakker H.C."/>
            <person name="Tsai Y.-C.Y.-C."/>
            <person name="Martin N."/>
            <person name="Korlach J."/>
            <person name="Wiedmann M."/>
        </authorList>
    </citation>
    <scope>NUCLEOTIDE SEQUENCE [LARGE SCALE GENOMIC DNA]</scope>
    <source>
        <strain evidence="3">DSM 13188</strain>
    </source>
</reference>
<dbReference type="PANTHER" id="PTHR30185">
    <property type="entry name" value="CRYPTIC BETA-GLUCOSIDE BGL OPERON ANTITERMINATOR"/>
    <property type="match status" value="1"/>
</dbReference>
<evidence type="ECO:0000256" key="1">
    <source>
        <dbReference type="ARBA" id="ARBA00022737"/>
    </source>
</evidence>
<dbReference type="GO" id="GO:0003723">
    <property type="term" value="F:RNA binding"/>
    <property type="evidence" value="ECO:0007669"/>
    <property type="project" value="InterPro"/>
</dbReference>
<dbReference type="InterPro" id="IPR011608">
    <property type="entry name" value="PRD"/>
</dbReference>